<comment type="caution">
    <text evidence="2">The sequence shown here is derived from an EMBL/GenBank/DDBJ whole genome shotgun (WGS) entry which is preliminary data.</text>
</comment>
<sequence length="316" mass="34250">MSFEVVSRKDRHGEPLTTVLCGGCGMLRNDPVPSEADLAAFYKSRYRESYKGASEPRRRQVWRNFRRVSDHIVAYRDVYARGGDWLDLGAGSCEFTFLAGRLGARVTAVEPHSGYAAYAAQRLGVQVLAQRLEDCDFAGPSFDLIRLSHVLEHMRDPVAALRQLAGWLRPGGVLYVEVPDIEADARNKVRGRLFHFGHIHNFNPVLLRHVAGLAGLVELPQTAARSAGRCGVFLVVGEGGQCDAAALAANAARMRAAMAAHNARTIPEPAQGTAAGRFLLTLRARAQEQLAGMLGGSPRKIAEAASARLERSVLAG</sequence>
<dbReference type="Pfam" id="PF13489">
    <property type="entry name" value="Methyltransf_23"/>
    <property type="match status" value="1"/>
</dbReference>
<dbReference type="GO" id="GO:0032259">
    <property type="term" value="P:methylation"/>
    <property type="evidence" value="ECO:0007669"/>
    <property type="project" value="UniProtKB-KW"/>
</dbReference>
<protein>
    <submittedName>
        <fullName evidence="2">Methyltransferase domain-containing protein</fullName>
    </submittedName>
</protein>
<dbReference type="CDD" id="cd02440">
    <property type="entry name" value="AdoMet_MTases"/>
    <property type="match status" value="1"/>
</dbReference>
<keyword evidence="3" id="KW-1185">Reference proteome</keyword>
<dbReference type="Gene3D" id="3.40.50.150">
    <property type="entry name" value="Vaccinia Virus protein VP39"/>
    <property type="match status" value="1"/>
</dbReference>
<dbReference type="Proteomes" id="UP001517376">
    <property type="component" value="Unassembled WGS sequence"/>
</dbReference>
<dbReference type="EMBL" id="JAAATW010000002">
    <property type="protein sequence ID" value="NBE08134.1"/>
    <property type="molecule type" value="Genomic_DNA"/>
</dbReference>
<dbReference type="PANTHER" id="PTHR43861">
    <property type="entry name" value="TRANS-ACONITATE 2-METHYLTRANSFERASE-RELATED"/>
    <property type="match status" value="1"/>
</dbReference>
<reference evidence="3" key="1">
    <citation type="submission" date="2020-01" db="EMBL/GenBank/DDBJ databases">
        <title>Sphingomonas sp. strain CSW-10.</title>
        <authorList>
            <person name="Chen W.-M."/>
        </authorList>
    </citation>
    <scope>NUCLEOTIDE SEQUENCE [LARGE SCALE GENOMIC DNA]</scope>
    <source>
        <strain evidence="3">CCP-1</strain>
    </source>
</reference>
<gene>
    <name evidence="2" type="ORF">GU920_11345</name>
</gene>
<evidence type="ECO:0000313" key="3">
    <source>
        <dbReference type="Proteomes" id="UP001517376"/>
    </source>
</evidence>
<organism evidence="2 3">
    <name type="scientific">Paragemmobacter ruber</name>
    <dbReference type="NCBI Taxonomy" id="1985673"/>
    <lineage>
        <taxon>Bacteria</taxon>
        <taxon>Pseudomonadati</taxon>
        <taxon>Pseudomonadota</taxon>
        <taxon>Alphaproteobacteria</taxon>
        <taxon>Rhodobacterales</taxon>
        <taxon>Paracoccaceae</taxon>
        <taxon>Paragemmobacter</taxon>
    </lineage>
</organism>
<accession>A0ABW9Y8J6</accession>
<dbReference type="InterPro" id="IPR029063">
    <property type="entry name" value="SAM-dependent_MTases_sf"/>
</dbReference>
<keyword evidence="2" id="KW-0489">Methyltransferase</keyword>
<evidence type="ECO:0000313" key="2">
    <source>
        <dbReference type="EMBL" id="NBE08134.1"/>
    </source>
</evidence>
<evidence type="ECO:0000256" key="1">
    <source>
        <dbReference type="ARBA" id="ARBA00022679"/>
    </source>
</evidence>
<dbReference type="PANTHER" id="PTHR43861:SF3">
    <property type="entry name" value="PUTATIVE (AFU_ORTHOLOGUE AFUA_2G14390)-RELATED"/>
    <property type="match status" value="1"/>
</dbReference>
<dbReference type="GO" id="GO:0008168">
    <property type="term" value="F:methyltransferase activity"/>
    <property type="evidence" value="ECO:0007669"/>
    <property type="project" value="UniProtKB-KW"/>
</dbReference>
<proteinExistence type="predicted"/>
<keyword evidence="1" id="KW-0808">Transferase</keyword>
<dbReference type="SUPFAM" id="SSF53335">
    <property type="entry name" value="S-adenosyl-L-methionine-dependent methyltransferases"/>
    <property type="match status" value="1"/>
</dbReference>
<name>A0ABW9Y8J6_9RHOB</name>